<evidence type="ECO:0000259" key="1">
    <source>
        <dbReference type="PROSITE" id="PS51340"/>
    </source>
</evidence>
<dbReference type="Gene3D" id="2.40.33.20">
    <property type="entry name" value="PK beta-barrel domain-like"/>
    <property type="match status" value="1"/>
</dbReference>
<accession>A0A7G5C741</accession>
<gene>
    <name evidence="2" type="ORF">FPL14_15365</name>
</gene>
<dbReference type="InterPro" id="IPR011037">
    <property type="entry name" value="Pyrv_Knase-like_insert_dom_sf"/>
</dbReference>
<proteinExistence type="predicted"/>
<dbReference type="InterPro" id="IPR052716">
    <property type="entry name" value="MOSC_domain"/>
</dbReference>
<dbReference type="KEGG" id="cchl:FPL14_15365"/>
<organism evidence="2 3">
    <name type="scientific">Cohnella cholangitidis</name>
    <dbReference type="NCBI Taxonomy" id="2598458"/>
    <lineage>
        <taxon>Bacteria</taxon>
        <taxon>Bacillati</taxon>
        <taxon>Bacillota</taxon>
        <taxon>Bacilli</taxon>
        <taxon>Bacillales</taxon>
        <taxon>Paenibacillaceae</taxon>
        <taxon>Cohnella</taxon>
    </lineage>
</organism>
<dbReference type="GO" id="GO:0003824">
    <property type="term" value="F:catalytic activity"/>
    <property type="evidence" value="ECO:0007669"/>
    <property type="project" value="InterPro"/>
</dbReference>
<keyword evidence="3" id="KW-1185">Reference proteome</keyword>
<name>A0A7G5C741_9BACL</name>
<sequence length="226" mass="25460">MGGESLNRTHVAAYGLYGDRSHAFADESLEGWERYFTARGIPQLLKYQAKLVEGTASANEFPPIRVTSPDGHEFTWDEGLLGEIQGYSKRKISMIRYRPDSRDSLAVDAGGILIITDRTLNKLEHFLGREVDQRRFRANLVVTISDDRVQDEAELVGKRLRIGEVQLEVTEACERCSMITLDPDTLERDVAILKKVNEQFNLRFGVYASVVEVGDIGVDDTVYMEA</sequence>
<dbReference type="GO" id="GO:0030170">
    <property type="term" value="F:pyridoxal phosphate binding"/>
    <property type="evidence" value="ECO:0007669"/>
    <property type="project" value="InterPro"/>
</dbReference>
<dbReference type="PROSITE" id="PS51340">
    <property type="entry name" value="MOSC"/>
    <property type="match status" value="1"/>
</dbReference>
<reference evidence="2 3" key="1">
    <citation type="submission" date="2019-07" db="EMBL/GenBank/DDBJ databases">
        <authorList>
            <person name="Kim J.K."/>
            <person name="Cheong H.-M."/>
            <person name="Choi Y."/>
            <person name="Hwang K.J."/>
            <person name="Lee S."/>
            <person name="Choi C."/>
        </authorList>
    </citation>
    <scope>NUCLEOTIDE SEQUENCE [LARGE SCALE GENOMIC DNA]</scope>
    <source>
        <strain evidence="2 3">KS 22</strain>
    </source>
</reference>
<dbReference type="GO" id="GO:0030151">
    <property type="term" value="F:molybdenum ion binding"/>
    <property type="evidence" value="ECO:0007669"/>
    <property type="project" value="InterPro"/>
</dbReference>
<dbReference type="AlphaFoldDB" id="A0A7G5C741"/>
<dbReference type="PANTHER" id="PTHR36930:SF1">
    <property type="entry name" value="MOSC DOMAIN-CONTAINING PROTEIN"/>
    <property type="match status" value="1"/>
</dbReference>
<dbReference type="InterPro" id="IPR005302">
    <property type="entry name" value="MoCF_Sase_C"/>
</dbReference>
<feature type="domain" description="MOSC" evidence="1">
    <location>
        <begin position="56"/>
        <end position="225"/>
    </location>
</feature>
<dbReference type="PANTHER" id="PTHR36930">
    <property type="entry name" value="METAL-SULFUR CLUSTER BIOSYNTHESIS PROTEINS YUAD-RELATED"/>
    <property type="match status" value="1"/>
</dbReference>
<protein>
    <submittedName>
        <fullName evidence="2">MOSC domain-containing protein</fullName>
    </submittedName>
</protein>
<dbReference type="Proteomes" id="UP000515679">
    <property type="component" value="Chromosome"/>
</dbReference>
<evidence type="ECO:0000313" key="3">
    <source>
        <dbReference type="Proteomes" id="UP000515679"/>
    </source>
</evidence>
<evidence type="ECO:0000313" key="2">
    <source>
        <dbReference type="EMBL" id="QMV45025.1"/>
    </source>
</evidence>
<dbReference type="SUPFAM" id="SSF50800">
    <property type="entry name" value="PK beta-barrel domain-like"/>
    <property type="match status" value="1"/>
</dbReference>
<dbReference type="EMBL" id="CP041969">
    <property type="protein sequence ID" value="QMV45025.1"/>
    <property type="molecule type" value="Genomic_DNA"/>
</dbReference>
<dbReference type="Pfam" id="PF03473">
    <property type="entry name" value="MOSC"/>
    <property type="match status" value="1"/>
</dbReference>